<dbReference type="Pfam" id="PF13869">
    <property type="entry name" value="NUDIX_2"/>
    <property type="match status" value="1"/>
</dbReference>
<comment type="similarity">
    <text evidence="2">Belongs to the Nudix hydrolase family. CPSF5 subfamily.</text>
</comment>
<accession>R7QCN0</accession>
<dbReference type="InterPro" id="IPR015797">
    <property type="entry name" value="NUDIX_hydrolase-like_dom_sf"/>
</dbReference>
<dbReference type="Proteomes" id="UP000012073">
    <property type="component" value="Unassembled WGS sequence"/>
</dbReference>
<evidence type="ECO:0000256" key="5">
    <source>
        <dbReference type="ARBA" id="ARBA00022884"/>
    </source>
</evidence>
<keyword evidence="6" id="KW-0539">Nucleus</keyword>
<dbReference type="GO" id="GO:0003729">
    <property type="term" value="F:mRNA binding"/>
    <property type="evidence" value="ECO:0007669"/>
    <property type="project" value="InterPro"/>
</dbReference>
<reference evidence="10" key="1">
    <citation type="journal article" date="2013" name="Proc. Natl. Acad. Sci. U.S.A.">
        <title>Genome structure and metabolic features in the red seaweed Chondrus crispus shed light on evolution of the Archaeplastida.</title>
        <authorList>
            <person name="Collen J."/>
            <person name="Porcel B."/>
            <person name="Carre W."/>
            <person name="Ball S.G."/>
            <person name="Chaparro C."/>
            <person name="Tonon T."/>
            <person name="Barbeyron T."/>
            <person name="Michel G."/>
            <person name="Noel B."/>
            <person name="Valentin K."/>
            <person name="Elias M."/>
            <person name="Artiguenave F."/>
            <person name="Arun A."/>
            <person name="Aury J.M."/>
            <person name="Barbosa-Neto J.F."/>
            <person name="Bothwell J.H."/>
            <person name="Bouget F.Y."/>
            <person name="Brillet L."/>
            <person name="Cabello-Hurtado F."/>
            <person name="Capella-Gutierrez S."/>
            <person name="Charrier B."/>
            <person name="Cladiere L."/>
            <person name="Cock J.M."/>
            <person name="Coelho S.M."/>
            <person name="Colleoni C."/>
            <person name="Czjzek M."/>
            <person name="Da Silva C."/>
            <person name="Delage L."/>
            <person name="Denoeud F."/>
            <person name="Deschamps P."/>
            <person name="Dittami S.M."/>
            <person name="Gabaldon T."/>
            <person name="Gachon C.M."/>
            <person name="Groisillier A."/>
            <person name="Herve C."/>
            <person name="Jabbari K."/>
            <person name="Katinka M."/>
            <person name="Kloareg B."/>
            <person name="Kowalczyk N."/>
            <person name="Labadie K."/>
            <person name="Leblanc C."/>
            <person name="Lopez P.J."/>
            <person name="McLachlan D.H."/>
            <person name="Meslet-Cladiere L."/>
            <person name="Moustafa A."/>
            <person name="Nehr Z."/>
            <person name="Nyvall Collen P."/>
            <person name="Panaud O."/>
            <person name="Partensky F."/>
            <person name="Poulain J."/>
            <person name="Rensing S.A."/>
            <person name="Rousvoal S."/>
            <person name="Samson G."/>
            <person name="Symeonidi A."/>
            <person name="Weissenbach J."/>
            <person name="Zambounis A."/>
            <person name="Wincker P."/>
            <person name="Boyen C."/>
        </authorList>
    </citation>
    <scope>NUCLEOTIDE SEQUENCE [LARGE SCALE GENOMIC DNA]</scope>
    <source>
        <strain evidence="10">cv. Stackhouse</strain>
    </source>
</reference>
<proteinExistence type="inferred from homology"/>
<dbReference type="STRING" id="2769.R7QCN0"/>
<dbReference type="GeneID" id="17323039"/>
<evidence type="ECO:0000256" key="6">
    <source>
        <dbReference type="ARBA" id="ARBA00023242"/>
    </source>
</evidence>
<feature type="compositionally biased region" description="Polar residues" evidence="7">
    <location>
        <begin position="1"/>
        <end position="11"/>
    </location>
</feature>
<feature type="region of interest" description="Disordered" evidence="7">
    <location>
        <begin position="1"/>
        <end position="171"/>
    </location>
</feature>
<dbReference type="Gramene" id="CDF35503">
    <property type="protein sequence ID" value="CDF35503"/>
    <property type="gene ID" value="CHC_T00010149001"/>
</dbReference>
<evidence type="ECO:0000313" key="9">
    <source>
        <dbReference type="EMBL" id="CDF35503.1"/>
    </source>
</evidence>
<keyword evidence="5" id="KW-0694">RNA-binding</keyword>
<keyword evidence="4" id="KW-0507">mRNA processing</keyword>
<evidence type="ECO:0000256" key="2">
    <source>
        <dbReference type="ARBA" id="ARBA00009710"/>
    </source>
</evidence>
<dbReference type="EMBL" id="HG001733">
    <property type="protein sequence ID" value="CDF35503.1"/>
    <property type="molecule type" value="Genomic_DNA"/>
</dbReference>
<dbReference type="GO" id="GO:0031124">
    <property type="term" value="P:mRNA 3'-end processing"/>
    <property type="evidence" value="ECO:0007669"/>
    <property type="project" value="InterPro"/>
</dbReference>
<evidence type="ECO:0000259" key="8">
    <source>
        <dbReference type="PROSITE" id="PS51462"/>
    </source>
</evidence>
<dbReference type="PANTHER" id="PTHR13047">
    <property type="entry name" value="PRE-MRNA CLEAVAGE FACTOR IM, 25KD SUBUNIT"/>
    <property type="match status" value="1"/>
</dbReference>
<dbReference type="GO" id="GO:0005849">
    <property type="term" value="C:mRNA cleavage factor complex"/>
    <property type="evidence" value="ECO:0007669"/>
    <property type="project" value="InterPro"/>
</dbReference>
<protein>
    <recommendedName>
        <fullName evidence="3">Cleavage and polyadenylation specificity factor subunit 5</fullName>
    </recommendedName>
</protein>
<feature type="domain" description="Nudix hydrolase" evidence="8">
    <location>
        <begin position="222"/>
        <end position="371"/>
    </location>
</feature>
<comment type="subcellular location">
    <subcellularLocation>
        <location evidence="1">Nucleus</location>
    </subcellularLocation>
</comment>
<dbReference type="KEGG" id="ccp:CHC_T00010149001"/>
<gene>
    <name evidence="9" type="ORF">CHC_T00010149001</name>
</gene>
<dbReference type="SUPFAM" id="SSF55811">
    <property type="entry name" value="Nudix"/>
    <property type="match status" value="1"/>
</dbReference>
<organism evidence="9 10">
    <name type="scientific">Chondrus crispus</name>
    <name type="common">Carrageen Irish moss</name>
    <name type="synonym">Polymorpha crispa</name>
    <dbReference type="NCBI Taxonomy" id="2769"/>
    <lineage>
        <taxon>Eukaryota</taxon>
        <taxon>Rhodophyta</taxon>
        <taxon>Florideophyceae</taxon>
        <taxon>Rhodymeniophycidae</taxon>
        <taxon>Gigartinales</taxon>
        <taxon>Gigartinaceae</taxon>
        <taxon>Chondrus</taxon>
    </lineage>
</organism>
<evidence type="ECO:0000256" key="1">
    <source>
        <dbReference type="ARBA" id="ARBA00004123"/>
    </source>
</evidence>
<evidence type="ECO:0000256" key="3">
    <source>
        <dbReference type="ARBA" id="ARBA00016266"/>
    </source>
</evidence>
<dbReference type="RefSeq" id="XP_005715322.1">
    <property type="nucleotide sequence ID" value="XM_005715265.1"/>
</dbReference>
<evidence type="ECO:0000256" key="7">
    <source>
        <dbReference type="SAM" id="MobiDB-lite"/>
    </source>
</evidence>
<dbReference type="InterPro" id="IPR016706">
    <property type="entry name" value="Cleav_polyA_spec_factor_su5"/>
</dbReference>
<dbReference type="CDD" id="cd18871">
    <property type="entry name" value="NUDIX_Cfim25_Nudt21"/>
    <property type="match status" value="1"/>
</dbReference>
<feature type="compositionally biased region" description="Polar residues" evidence="7">
    <location>
        <begin position="81"/>
        <end position="94"/>
    </location>
</feature>
<feature type="compositionally biased region" description="Basic and acidic residues" evidence="7">
    <location>
        <begin position="43"/>
        <end position="76"/>
    </location>
</feature>
<dbReference type="InterPro" id="IPR000086">
    <property type="entry name" value="NUDIX_hydrolase_dom"/>
</dbReference>
<dbReference type="AlphaFoldDB" id="R7QCN0"/>
<keyword evidence="10" id="KW-1185">Reference proteome</keyword>
<dbReference type="OrthoDB" id="277288at2759"/>
<evidence type="ECO:0000256" key="4">
    <source>
        <dbReference type="ARBA" id="ARBA00022664"/>
    </source>
</evidence>
<feature type="compositionally biased region" description="Basic and acidic residues" evidence="7">
    <location>
        <begin position="113"/>
        <end position="126"/>
    </location>
</feature>
<dbReference type="PROSITE" id="PS51462">
    <property type="entry name" value="NUDIX"/>
    <property type="match status" value="1"/>
</dbReference>
<evidence type="ECO:0000313" key="10">
    <source>
        <dbReference type="Proteomes" id="UP000012073"/>
    </source>
</evidence>
<sequence>MIGEMQSQSAPGTDAMKSELDTAMTGSAEGGDAKTVPPGATYYEDRPGAKGKLDHEKSDGAEEVGKPRVAKADSDIANHVSKLQQQTAKSQSIVGTEPPDELSIAQKSGADTTIDKNDEKNDKKAPANDTGGAEDRTDGPQPEHTLEVKEGSEDDQLNGPTGTDSDEDPFAGLNELASMDIYDLSNYTFGKKNQESKSKVMQLMPRAEMAKVLEKNYEERGMRRSVGGVILVHSHNFPHILLLQRSDGKGEYALPGGKLRPGESDEEGLQRKLNTKLKPEGQADTDEEQELDVGERICNWYATDFHRRYYPYVPAHVTKVKEELHVYIVLLPNKFMFSVPKNLQLVAVPLFELFKNSATYGDVISAIPPLLSRWHINYC</sequence>
<name>R7QCN0_CHOCR</name>
<dbReference type="Gene3D" id="3.90.79.10">
    <property type="entry name" value="Nucleoside Triphosphate Pyrophosphohydrolase"/>
    <property type="match status" value="1"/>
</dbReference>
<dbReference type="PhylomeDB" id="R7QCN0"/>